<evidence type="ECO:0000256" key="2">
    <source>
        <dbReference type="ARBA" id="ARBA00005031"/>
    </source>
</evidence>
<evidence type="ECO:0000256" key="1">
    <source>
        <dbReference type="ARBA" id="ARBA00001946"/>
    </source>
</evidence>
<name>A0A935W223_9PROT</name>
<dbReference type="SUPFAM" id="SSF51604">
    <property type="entry name" value="Enolase C-terminal domain-like"/>
    <property type="match status" value="1"/>
</dbReference>
<dbReference type="SUPFAM" id="SSF54826">
    <property type="entry name" value="Enolase N-terminal domain-like"/>
    <property type="match status" value="1"/>
</dbReference>
<protein>
    <recommendedName>
        <fullName evidence="5">Enolase</fullName>
        <ecNumber evidence="4">4.2.1.11</ecNumber>
    </recommendedName>
</protein>
<reference evidence="13 14" key="1">
    <citation type="submission" date="2020-10" db="EMBL/GenBank/DDBJ databases">
        <title>Connecting structure to function with the recovery of over 1000 high-quality activated sludge metagenome-assembled genomes encoding full-length rRNA genes using long-read sequencing.</title>
        <authorList>
            <person name="Singleton C.M."/>
            <person name="Petriglieri F."/>
            <person name="Kristensen J.M."/>
            <person name="Kirkegaard R.H."/>
            <person name="Michaelsen T.Y."/>
            <person name="Andersen M.H."/>
            <person name="Karst S.M."/>
            <person name="Dueholm M.S."/>
            <person name="Nielsen P.H."/>
            <person name="Albertsen M."/>
        </authorList>
    </citation>
    <scope>NUCLEOTIDE SEQUENCE [LARGE SCALE GENOMIC DNA]</scope>
    <source>
        <strain evidence="13">Fred_18-Q3-R57-64_BAT3C.720</strain>
    </source>
</reference>
<accession>A0A935W223</accession>
<feature type="region of interest" description="Disordered" evidence="11">
    <location>
        <begin position="37"/>
        <end position="56"/>
    </location>
</feature>
<dbReference type="InterPro" id="IPR020811">
    <property type="entry name" value="Enolase_N"/>
</dbReference>
<keyword evidence="7" id="KW-0460">Magnesium</keyword>
<dbReference type="InterPro" id="IPR029017">
    <property type="entry name" value="Enolase-like_N"/>
</dbReference>
<dbReference type="Proteomes" id="UP000706151">
    <property type="component" value="Unassembled WGS sequence"/>
</dbReference>
<comment type="function">
    <text evidence="10">Catalyzes the reversible conversion of 2-phosphoglycerate (2-PG) into phosphoenolpyruvate (PEP). It is essential for the degradation of carbohydrates via glycolysis.</text>
</comment>
<dbReference type="AlphaFoldDB" id="A0A935W223"/>
<feature type="compositionally biased region" description="Polar residues" evidence="11">
    <location>
        <begin position="37"/>
        <end position="47"/>
    </location>
</feature>
<dbReference type="InterPro" id="IPR000941">
    <property type="entry name" value="Enolase"/>
</dbReference>
<comment type="cofactor">
    <cofactor evidence="1">
        <name>Mg(2+)</name>
        <dbReference type="ChEBI" id="CHEBI:18420"/>
    </cofactor>
</comment>
<dbReference type="Pfam" id="PF03952">
    <property type="entry name" value="Enolase_N"/>
    <property type="match status" value="1"/>
</dbReference>
<dbReference type="SMART" id="SM01193">
    <property type="entry name" value="Enolase_N"/>
    <property type="match status" value="1"/>
</dbReference>
<dbReference type="GO" id="GO:0004634">
    <property type="term" value="F:phosphopyruvate hydratase activity"/>
    <property type="evidence" value="ECO:0007669"/>
    <property type="project" value="UniProtKB-EC"/>
</dbReference>
<comment type="similarity">
    <text evidence="3">Belongs to the enolase family.</text>
</comment>
<keyword evidence="6" id="KW-0964">Secreted</keyword>
<evidence type="ECO:0000313" key="14">
    <source>
        <dbReference type="Proteomes" id="UP000706151"/>
    </source>
</evidence>
<dbReference type="InterPro" id="IPR020810">
    <property type="entry name" value="Enolase_C"/>
</dbReference>
<sequence>MTARIETITALEILDSRGFPTVRVNVVLDNGIVGTASVPSGASTGENEATELRDDDPSRYQGKGVRQAVKNVETEIATALVGFDPTRQAKIDRAMIELDGTENKSRLGANAILGVSQAVARAAATSCALPLYAYLGGVGARHLPAPMMNVLNGGKHADSSLDFQE</sequence>
<evidence type="ECO:0000313" key="13">
    <source>
        <dbReference type="EMBL" id="MBK7952617.1"/>
    </source>
</evidence>
<dbReference type="PANTHER" id="PTHR11902:SF1">
    <property type="entry name" value="ENOLASE"/>
    <property type="match status" value="1"/>
</dbReference>
<comment type="caution">
    <text evidence="13">The sequence shown here is derived from an EMBL/GenBank/DDBJ whole genome shotgun (WGS) entry which is preliminary data.</text>
</comment>
<dbReference type="GO" id="GO:0006096">
    <property type="term" value="P:glycolytic process"/>
    <property type="evidence" value="ECO:0007669"/>
    <property type="project" value="UniProtKB-KW"/>
</dbReference>
<keyword evidence="9" id="KW-0456">Lyase</keyword>
<evidence type="ECO:0000256" key="9">
    <source>
        <dbReference type="ARBA" id="ARBA00023239"/>
    </source>
</evidence>
<dbReference type="EC" id="4.2.1.11" evidence="4"/>
<dbReference type="EMBL" id="JADJOT010000001">
    <property type="protein sequence ID" value="MBK7952617.1"/>
    <property type="molecule type" value="Genomic_DNA"/>
</dbReference>
<dbReference type="Gene3D" id="3.30.390.10">
    <property type="entry name" value="Enolase-like, N-terminal domain"/>
    <property type="match status" value="1"/>
</dbReference>
<dbReference type="InterPro" id="IPR036849">
    <property type="entry name" value="Enolase-like_C_sf"/>
</dbReference>
<dbReference type="Pfam" id="PF00113">
    <property type="entry name" value="Enolase_C"/>
    <property type="match status" value="1"/>
</dbReference>
<gene>
    <name evidence="13" type="ORF">IPK02_00835</name>
</gene>
<dbReference type="PRINTS" id="PR00148">
    <property type="entry name" value="ENOLASE"/>
</dbReference>
<evidence type="ECO:0000256" key="3">
    <source>
        <dbReference type="ARBA" id="ARBA00009604"/>
    </source>
</evidence>
<evidence type="ECO:0000259" key="12">
    <source>
        <dbReference type="SMART" id="SM01193"/>
    </source>
</evidence>
<evidence type="ECO:0000256" key="11">
    <source>
        <dbReference type="SAM" id="MobiDB-lite"/>
    </source>
</evidence>
<organism evidence="13 14">
    <name type="scientific">Candidatus Accumulibacter affinis</name>
    <dbReference type="NCBI Taxonomy" id="2954384"/>
    <lineage>
        <taxon>Bacteria</taxon>
        <taxon>Pseudomonadati</taxon>
        <taxon>Pseudomonadota</taxon>
        <taxon>Betaproteobacteria</taxon>
        <taxon>Candidatus Accumulibacter</taxon>
    </lineage>
</organism>
<evidence type="ECO:0000256" key="5">
    <source>
        <dbReference type="ARBA" id="ARBA00017068"/>
    </source>
</evidence>
<evidence type="ECO:0000256" key="7">
    <source>
        <dbReference type="ARBA" id="ARBA00022842"/>
    </source>
</evidence>
<dbReference type="FunFam" id="3.30.390.10:FF:000001">
    <property type="entry name" value="Enolase"/>
    <property type="match status" value="1"/>
</dbReference>
<dbReference type="GO" id="GO:0000015">
    <property type="term" value="C:phosphopyruvate hydratase complex"/>
    <property type="evidence" value="ECO:0007669"/>
    <property type="project" value="InterPro"/>
</dbReference>
<dbReference type="GO" id="GO:0000287">
    <property type="term" value="F:magnesium ion binding"/>
    <property type="evidence" value="ECO:0007669"/>
    <property type="project" value="InterPro"/>
</dbReference>
<feature type="domain" description="Enolase N-terminal" evidence="12">
    <location>
        <begin position="5"/>
        <end position="135"/>
    </location>
</feature>
<evidence type="ECO:0000256" key="8">
    <source>
        <dbReference type="ARBA" id="ARBA00023152"/>
    </source>
</evidence>
<proteinExistence type="inferred from homology"/>
<comment type="pathway">
    <text evidence="2">Carbohydrate degradation; glycolysis; pyruvate from D-glyceraldehyde 3-phosphate: step 4/5.</text>
</comment>
<evidence type="ECO:0000256" key="4">
    <source>
        <dbReference type="ARBA" id="ARBA00012058"/>
    </source>
</evidence>
<evidence type="ECO:0000256" key="6">
    <source>
        <dbReference type="ARBA" id="ARBA00022525"/>
    </source>
</evidence>
<keyword evidence="8" id="KW-0324">Glycolysis</keyword>
<dbReference type="Gene3D" id="3.20.20.120">
    <property type="entry name" value="Enolase-like C-terminal domain"/>
    <property type="match status" value="1"/>
</dbReference>
<dbReference type="PANTHER" id="PTHR11902">
    <property type="entry name" value="ENOLASE"/>
    <property type="match status" value="1"/>
</dbReference>
<evidence type="ECO:0000256" key="10">
    <source>
        <dbReference type="ARBA" id="ARBA00045763"/>
    </source>
</evidence>